<feature type="region of interest" description="Disordered" evidence="1">
    <location>
        <begin position="1"/>
        <end position="25"/>
    </location>
</feature>
<evidence type="ECO:0000313" key="3">
    <source>
        <dbReference type="Proteomes" id="UP000827724"/>
    </source>
</evidence>
<dbReference type="EMBL" id="JAIWOZ010000003">
    <property type="protein sequence ID" value="KAH6607341.1"/>
    <property type="molecule type" value="Genomic_DNA"/>
</dbReference>
<name>A0A9P8TTF6_9HYPO</name>
<comment type="caution">
    <text evidence="2">The sequence shown here is derived from an EMBL/GenBank/DDBJ whole genome shotgun (WGS) entry which is preliminary data.</text>
</comment>
<protein>
    <submittedName>
        <fullName evidence="2">Uncharacterized protein</fullName>
    </submittedName>
</protein>
<reference evidence="2" key="1">
    <citation type="submission" date="2021-08" db="EMBL/GenBank/DDBJ databases">
        <title>Chromosome-Level Trichoderma cornu-damae using Hi-C Data.</title>
        <authorList>
            <person name="Kim C.S."/>
        </authorList>
    </citation>
    <scope>NUCLEOTIDE SEQUENCE</scope>
    <source>
        <strain evidence="2">KA19-0412C</strain>
    </source>
</reference>
<evidence type="ECO:0000256" key="1">
    <source>
        <dbReference type="SAM" id="MobiDB-lite"/>
    </source>
</evidence>
<dbReference type="Proteomes" id="UP000827724">
    <property type="component" value="Unassembled WGS sequence"/>
</dbReference>
<proteinExistence type="predicted"/>
<evidence type="ECO:0000313" key="2">
    <source>
        <dbReference type="EMBL" id="KAH6607341.1"/>
    </source>
</evidence>
<dbReference type="AlphaFoldDB" id="A0A9P8TTF6"/>
<sequence>MTVDGFNWGRHRDGRRDGGHRGISTGDVGLLSRGSGFGRGVKLGPVDHLGVGRAGGVDDQQAFVAPPQQAVDVDFPLADADDGAGARVRGFFLDAGAVAEDDDDFVLVVGADQGLQARDPVRHGDDDEIGFGLEDVEGELEGMPRRFELYSGPVGQLGETSTFSGYPTRTAQLYLKAVVRAQSEEMPEPEGSRKGEMSCNDLKL</sequence>
<keyword evidence="3" id="KW-1185">Reference proteome</keyword>
<gene>
    <name evidence="2" type="ORF">Trco_003654</name>
</gene>
<feature type="compositionally biased region" description="Basic and acidic residues" evidence="1">
    <location>
        <begin position="190"/>
        <end position="204"/>
    </location>
</feature>
<feature type="compositionally biased region" description="Basic and acidic residues" evidence="1">
    <location>
        <begin position="10"/>
        <end position="20"/>
    </location>
</feature>
<feature type="region of interest" description="Disordered" evidence="1">
    <location>
        <begin position="182"/>
        <end position="204"/>
    </location>
</feature>
<accession>A0A9P8TTF6</accession>
<organism evidence="2 3">
    <name type="scientific">Trichoderma cornu-damae</name>
    <dbReference type="NCBI Taxonomy" id="654480"/>
    <lineage>
        <taxon>Eukaryota</taxon>
        <taxon>Fungi</taxon>
        <taxon>Dikarya</taxon>
        <taxon>Ascomycota</taxon>
        <taxon>Pezizomycotina</taxon>
        <taxon>Sordariomycetes</taxon>
        <taxon>Hypocreomycetidae</taxon>
        <taxon>Hypocreales</taxon>
        <taxon>Hypocreaceae</taxon>
        <taxon>Trichoderma</taxon>
    </lineage>
</organism>